<feature type="domain" description="Metalloprotease TldD/E C-terminal" evidence="3">
    <location>
        <begin position="215"/>
        <end position="421"/>
    </location>
</feature>
<evidence type="ECO:0000259" key="3">
    <source>
        <dbReference type="Pfam" id="PF19289"/>
    </source>
</evidence>
<dbReference type="AlphaFoldDB" id="A0A2M6IV75"/>
<dbReference type="InterPro" id="IPR045570">
    <property type="entry name" value="Metalloprtase-TldD/E_cen_dom"/>
</dbReference>
<dbReference type="Gene3D" id="3.30.2290.10">
    <property type="entry name" value="PmbA/TldD superfamily"/>
    <property type="match status" value="1"/>
</dbReference>
<dbReference type="InterPro" id="IPR045569">
    <property type="entry name" value="Metalloprtase-TldD/E_C"/>
</dbReference>
<evidence type="ECO:0000313" key="5">
    <source>
        <dbReference type="EMBL" id="PIQ73675.1"/>
    </source>
</evidence>
<proteinExistence type="inferred from homology"/>
<sequence>MVTEKKLKKIADKVLLLSKSQETEVLLSISENSLTRFANNQIHQNVAWRNIGVSLRIIDNKRIGVATTNSFDTASLEKVVEKATFLSQLQKPDEHFVSLPKPMPIPEVDQSIEFATEHGMAKSVYTVIKKAKDASLIASGAYSNGADHLAVANSHGVWAYNQSSSCNLSTIVMGESSSGFASNVSKRNDNIDAEYIAKTAVSKTIESSDPSEIEPGEYEVIFEPQAVSEMLAFLQWYGPNARIYHEGASAFSNKIGNLVFGKNITLIDDPFHKDIFPMPFDYEGVPKKKLTIVENGVLKNIAYDSYNANRFKMPNTGHALPAPNTLGPIPLHMYIKPGISTREKMIKSVKRGLLVTRLWYVRVLNPKQLNITGMTRDGTFLIENGTIIKPVKNMRFNQSIPQALNNTLAIEDKLTPLASFEGELIGLAPTMHIGSWNFTSATLF</sequence>
<accession>A0A2M6IV75</accession>
<protein>
    <recommendedName>
        <fullName evidence="7">Peptidase C69</fullName>
    </recommendedName>
</protein>
<dbReference type="InterPro" id="IPR036059">
    <property type="entry name" value="TldD/PmbA_sf"/>
</dbReference>
<evidence type="ECO:0000313" key="6">
    <source>
        <dbReference type="Proteomes" id="UP000231056"/>
    </source>
</evidence>
<dbReference type="GO" id="GO:0006508">
    <property type="term" value="P:proteolysis"/>
    <property type="evidence" value="ECO:0007669"/>
    <property type="project" value="InterPro"/>
</dbReference>
<evidence type="ECO:0008006" key="7">
    <source>
        <dbReference type="Google" id="ProtNLM"/>
    </source>
</evidence>
<reference evidence="5 6" key="1">
    <citation type="submission" date="2017-09" db="EMBL/GenBank/DDBJ databases">
        <title>Depth-based differentiation of microbial function through sediment-hosted aquifers and enrichment of novel symbionts in the deep terrestrial subsurface.</title>
        <authorList>
            <person name="Probst A.J."/>
            <person name="Ladd B."/>
            <person name="Jarett J.K."/>
            <person name="Geller-Mcgrath D.E."/>
            <person name="Sieber C.M."/>
            <person name="Emerson J.B."/>
            <person name="Anantharaman K."/>
            <person name="Thomas B.C."/>
            <person name="Malmstrom R."/>
            <person name="Stieglmeier M."/>
            <person name="Klingl A."/>
            <person name="Woyke T."/>
            <person name="Ryan C.M."/>
            <person name="Banfield J.F."/>
        </authorList>
    </citation>
    <scope>NUCLEOTIDE SEQUENCE [LARGE SCALE GENOMIC DNA]</scope>
    <source>
        <strain evidence="5">CG11_big_fil_rev_8_21_14_0_20_36_8</strain>
    </source>
</reference>
<evidence type="ECO:0000256" key="1">
    <source>
        <dbReference type="ARBA" id="ARBA00005836"/>
    </source>
</evidence>
<name>A0A2M6IV75_9BACT</name>
<dbReference type="InterPro" id="IPR035068">
    <property type="entry name" value="TldD/PmbA_N"/>
</dbReference>
<dbReference type="Proteomes" id="UP000231056">
    <property type="component" value="Unassembled WGS sequence"/>
</dbReference>
<organism evidence="5 6">
    <name type="scientific">Candidatus Roizmanbacteria bacterium CG11_big_fil_rev_8_21_14_0_20_36_8</name>
    <dbReference type="NCBI Taxonomy" id="1974856"/>
    <lineage>
        <taxon>Bacteria</taxon>
        <taxon>Candidatus Roizmaniibacteriota</taxon>
    </lineage>
</organism>
<dbReference type="PANTHER" id="PTHR43666:SF1">
    <property type="entry name" value="CONSERVED PROTEIN"/>
    <property type="match status" value="1"/>
</dbReference>
<dbReference type="Pfam" id="PF19290">
    <property type="entry name" value="PmbA_TldD_2nd"/>
    <property type="match status" value="1"/>
</dbReference>
<feature type="domain" description="Metalloprotease TldD/E N-terminal" evidence="2">
    <location>
        <begin position="24"/>
        <end position="83"/>
    </location>
</feature>
<dbReference type="InterPro" id="IPR002510">
    <property type="entry name" value="Metalloprtase-TldD/E_N"/>
</dbReference>
<dbReference type="PANTHER" id="PTHR43666">
    <property type="entry name" value="TLDD PROTEIN"/>
    <property type="match status" value="1"/>
</dbReference>
<comment type="caution">
    <text evidence="5">The sequence shown here is derived from an EMBL/GenBank/DDBJ whole genome shotgun (WGS) entry which is preliminary data.</text>
</comment>
<dbReference type="Pfam" id="PF01523">
    <property type="entry name" value="PmbA_TldD_1st"/>
    <property type="match status" value="1"/>
</dbReference>
<dbReference type="SUPFAM" id="SSF111283">
    <property type="entry name" value="Putative modulator of DNA gyrase, PmbA/TldD"/>
    <property type="match status" value="1"/>
</dbReference>
<dbReference type="GO" id="GO:0008237">
    <property type="term" value="F:metallopeptidase activity"/>
    <property type="evidence" value="ECO:0007669"/>
    <property type="project" value="InterPro"/>
</dbReference>
<comment type="similarity">
    <text evidence="1">Belongs to the peptidase U62 family.</text>
</comment>
<gene>
    <name evidence="5" type="ORF">COV58_01195</name>
</gene>
<evidence type="ECO:0000259" key="2">
    <source>
        <dbReference type="Pfam" id="PF01523"/>
    </source>
</evidence>
<evidence type="ECO:0000259" key="4">
    <source>
        <dbReference type="Pfam" id="PF19290"/>
    </source>
</evidence>
<feature type="domain" description="Metalloprotease TldD/E central" evidence="4">
    <location>
        <begin position="120"/>
        <end position="206"/>
    </location>
</feature>
<dbReference type="EMBL" id="PCVM01000026">
    <property type="protein sequence ID" value="PIQ73675.1"/>
    <property type="molecule type" value="Genomic_DNA"/>
</dbReference>
<dbReference type="Pfam" id="PF19289">
    <property type="entry name" value="PmbA_TldD_3rd"/>
    <property type="match status" value="1"/>
</dbReference>